<dbReference type="AlphaFoldDB" id="A0A9W8K0Y6"/>
<evidence type="ECO:0000313" key="2">
    <source>
        <dbReference type="Proteomes" id="UP001148786"/>
    </source>
</evidence>
<keyword evidence="2" id="KW-1185">Reference proteome</keyword>
<evidence type="ECO:0000313" key="1">
    <source>
        <dbReference type="EMBL" id="KAJ3509181.1"/>
    </source>
</evidence>
<comment type="caution">
    <text evidence="1">The sequence shown here is derived from an EMBL/GenBank/DDBJ whole genome shotgun (WGS) entry which is preliminary data.</text>
</comment>
<name>A0A9W8K0Y6_9AGAR</name>
<dbReference type="Proteomes" id="UP001148786">
    <property type="component" value="Unassembled WGS sequence"/>
</dbReference>
<reference evidence="1" key="1">
    <citation type="submission" date="2022-07" db="EMBL/GenBank/DDBJ databases">
        <title>Genome Sequence of Agrocybe chaxingu.</title>
        <authorList>
            <person name="Buettner E."/>
        </authorList>
    </citation>
    <scope>NUCLEOTIDE SEQUENCE</scope>
    <source>
        <strain evidence="1">MP-N11</strain>
    </source>
</reference>
<dbReference type="EMBL" id="JANKHO010000497">
    <property type="protein sequence ID" value="KAJ3509181.1"/>
    <property type="molecule type" value="Genomic_DNA"/>
</dbReference>
<organism evidence="1 2">
    <name type="scientific">Agrocybe chaxingu</name>
    <dbReference type="NCBI Taxonomy" id="84603"/>
    <lineage>
        <taxon>Eukaryota</taxon>
        <taxon>Fungi</taxon>
        <taxon>Dikarya</taxon>
        <taxon>Basidiomycota</taxon>
        <taxon>Agaricomycotina</taxon>
        <taxon>Agaricomycetes</taxon>
        <taxon>Agaricomycetidae</taxon>
        <taxon>Agaricales</taxon>
        <taxon>Agaricineae</taxon>
        <taxon>Strophariaceae</taxon>
        <taxon>Agrocybe</taxon>
    </lineage>
</organism>
<proteinExistence type="predicted"/>
<accession>A0A9W8K0Y6</accession>
<sequence>MPKEEFFSKYMRVDDDVELPTVPKDHFDGVPKGCEEVEMYEPLIQLIRDANLEGSFDFINTSVHADPNSLPYKKF</sequence>
<protein>
    <submittedName>
        <fullName evidence="1">Uncharacterized protein</fullName>
    </submittedName>
</protein>
<gene>
    <name evidence="1" type="ORF">NLJ89_g5354</name>
</gene>